<evidence type="ECO:0000313" key="2">
    <source>
        <dbReference type="EMBL" id="MCD7108070.1"/>
    </source>
</evidence>
<gene>
    <name evidence="2" type="primary">bcsN</name>
    <name evidence="2" type="ORF">LRX75_03335</name>
</gene>
<accession>A0A9X1SZW3</accession>
<feature type="compositionally biased region" description="Pro residues" evidence="1">
    <location>
        <begin position="299"/>
        <end position="309"/>
    </location>
</feature>
<feature type="compositionally biased region" description="Polar residues" evidence="1">
    <location>
        <begin position="324"/>
        <end position="348"/>
    </location>
</feature>
<sequence>MQGAFLALGASALSGCTQTGGLKLTSAPTEVAAEKALAFPPPGGPAIVSVIERTFSNAVQQDIILSTDARSRGQNYIQVRYFGPASTPFAGASRLSTGMMTTAQAVGEMRSEFPTIRMSISPSFVQNNYGAFAYAYGTNPGSGDACLYGWQQIKAPDNAVRTFHYLGRIQTRVRFCQTGASRDALLSMMYHYTLTGAFDSVGWNPYGNIPPLDPAVGQLGRPIYAAGAGARLQPPMPAPVATPVRPVLRSLESQNTRPAVRRIEPVRPIVPAVAIPAPSMVTRSPLARTGLPAAAEPEPQTPPRAPQLPGPTATPAMPPAGGSETPQAPRPTSQLQQQGLTRMSSASPLQARPIIPAVPCTISPTSSCAGDL</sequence>
<proteinExistence type="predicted"/>
<reference evidence="2" key="1">
    <citation type="submission" date="2021-12" db="EMBL/GenBank/DDBJ databases">
        <authorList>
            <person name="Li Y."/>
        </authorList>
    </citation>
    <scope>NUCLEOTIDE SEQUENCE</scope>
    <source>
        <strain evidence="2">DKSPLA3</strain>
    </source>
</reference>
<dbReference type="AlphaFoldDB" id="A0A9X1SZW3"/>
<feature type="compositionally biased region" description="Low complexity" evidence="1">
    <location>
        <begin position="310"/>
        <end position="322"/>
    </location>
</feature>
<protein>
    <submittedName>
        <fullName evidence="2">Cellulose biosynthesis protein BcsN</fullName>
    </submittedName>
</protein>
<name>A0A9X1SZW3_9HYPH</name>
<feature type="region of interest" description="Disordered" evidence="1">
    <location>
        <begin position="292"/>
        <end position="372"/>
    </location>
</feature>
<organism evidence="2 3">
    <name type="scientific">Rhizobium quercicola</name>
    <dbReference type="NCBI Taxonomy" id="2901226"/>
    <lineage>
        <taxon>Bacteria</taxon>
        <taxon>Pseudomonadati</taxon>
        <taxon>Pseudomonadota</taxon>
        <taxon>Alphaproteobacteria</taxon>
        <taxon>Hyphomicrobiales</taxon>
        <taxon>Rhizobiaceae</taxon>
        <taxon>Rhizobium/Agrobacterium group</taxon>
        <taxon>Rhizobium</taxon>
    </lineage>
</organism>
<evidence type="ECO:0000256" key="1">
    <source>
        <dbReference type="SAM" id="MobiDB-lite"/>
    </source>
</evidence>
<feature type="compositionally biased region" description="Polar residues" evidence="1">
    <location>
        <begin position="362"/>
        <end position="372"/>
    </location>
</feature>
<evidence type="ECO:0000313" key="3">
    <source>
        <dbReference type="Proteomes" id="UP001139089"/>
    </source>
</evidence>
<dbReference type="Pfam" id="PF17038">
    <property type="entry name" value="CBP_BcsN"/>
    <property type="match status" value="1"/>
</dbReference>
<dbReference type="EMBL" id="JAJOZR010000001">
    <property type="protein sequence ID" value="MCD7108070.1"/>
    <property type="molecule type" value="Genomic_DNA"/>
</dbReference>
<comment type="caution">
    <text evidence="2">The sequence shown here is derived from an EMBL/GenBank/DDBJ whole genome shotgun (WGS) entry which is preliminary data.</text>
</comment>
<keyword evidence="3" id="KW-1185">Reference proteome</keyword>
<dbReference type="RefSeq" id="WP_231811856.1">
    <property type="nucleotide sequence ID" value="NZ_JAJOZR010000001.1"/>
</dbReference>
<dbReference type="Proteomes" id="UP001139089">
    <property type="component" value="Unassembled WGS sequence"/>
</dbReference>
<dbReference type="InterPro" id="IPR031482">
    <property type="entry name" value="CBP_BcsN"/>
</dbReference>